<dbReference type="Proteomes" id="UP000015525">
    <property type="component" value="Unassembled WGS sequence"/>
</dbReference>
<proteinExistence type="predicted"/>
<keyword evidence="3" id="KW-1185">Reference proteome</keyword>
<comment type="caution">
    <text evidence="2">The sequence shown here is derived from an EMBL/GenBank/DDBJ whole genome shotgun (WGS) entry which is preliminary data.</text>
</comment>
<dbReference type="PANTHER" id="PTHR36151">
    <property type="entry name" value="BLR2777 PROTEIN"/>
    <property type="match status" value="1"/>
</dbReference>
<dbReference type="EMBL" id="ATHO01000014">
    <property type="protein sequence ID" value="EQB13762.1"/>
    <property type="molecule type" value="Genomic_DNA"/>
</dbReference>
<dbReference type="PATRIC" id="fig|1329909.3.peg.382"/>
<evidence type="ECO:0000313" key="3">
    <source>
        <dbReference type="Proteomes" id="UP000015525"/>
    </source>
</evidence>
<dbReference type="Pfam" id="PF09995">
    <property type="entry name" value="MPAB_Lcp_cat"/>
    <property type="match status" value="1"/>
</dbReference>
<evidence type="ECO:0000259" key="1">
    <source>
        <dbReference type="Pfam" id="PF09995"/>
    </source>
</evidence>
<dbReference type="InterPro" id="IPR018713">
    <property type="entry name" value="MPAB/Lcp_cat_dom"/>
</dbReference>
<accession>T0HL85</accession>
<sequence length="305" mass="33755">MAEADKPQPPQWRPLLPHEAVQRMIRRNVTQIFGSGGERVELDRPLGDEGLFGPQSMAWRVHADFTSMMAGGIAALLLQMLHPAALAGIWDHSNFREDRSGRLRRTAQFIAGTTYGGTAEAERLIERVRAVHDRVEGALPDGGVYRASDPDLLCWVHVAEVYSFLSAYRRYRAPLLPARDEDLYYAEMADLAVRLGARNVPRGGREVADYLLAARPALRCDDRTREVASLLLQPSPGMLTAHFGRAAIDAAIDLLPGWAARMHGFSRGPARHLARARLAGMGMVLRWALKDGSASRARRRVAPHS</sequence>
<name>T0HL85_9SPHN</name>
<evidence type="ECO:0000313" key="2">
    <source>
        <dbReference type="EMBL" id="EQB13762.1"/>
    </source>
</evidence>
<reference evidence="2 3" key="1">
    <citation type="journal article" date="2013" name="Genome Announc.">
        <title>Draft Genome Sequence of Sphingobium quisquiliarum Strain P25T, a Novel Hexachlorocyclohexane (HCH)-Degrading Bacterium Isolated from an HCH Dumpsite.</title>
        <authorList>
            <person name="Kumar Singh A."/>
            <person name="Sangwan N."/>
            <person name="Sharma A."/>
            <person name="Gupta V."/>
            <person name="Khurana J.P."/>
            <person name="Lal R."/>
        </authorList>
    </citation>
    <scope>NUCLEOTIDE SEQUENCE [LARGE SCALE GENOMIC DNA]</scope>
    <source>
        <strain evidence="2 3">P25</strain>
    </source>
</reference>
<organism evidence="2 3">
    <name type="scientific">Sphingobium quisquiliarum P25</name>
    <dbReference type="NCBI Taxonomy" id="1329909"/>
    <lineage>
        <taxon>Bacteria</taxon>
        <taxon>Pseudomonadati</taxon>
        <taxon>Pseudomonadota</taxon>
        <taxon>Alphaproteobacteria</taxon>
        <taxon>Sphingomonadales</taxon>
        <taxon>Sphingomonadaceae</taxon>
        <taxon>Sphingobium</taxon>
    </lineage>
</organism>
<feature type="domain" description="ER-bound oxygenase mpaB/mpaB'/Rubber oxygenase catalytic" evidence="1">
    <location>
        <begin position="59"/>
        <end position="287"/>
    </location>
</feature>
<dbReference type="RefSeq" id="WP_021236735.1">
    <property type="nucleotide sequence ID" value="NZ_ATHO01000014.1"/>
</dbReference>
<dbReference type="GO" id="GO:0016491">
    <property type="term" value="F:oxidoreductase activity"/>
    <property type="evidence" value="ECO:0007669"/>
    <property type="project" value="InterPro"/>
</dbReference>
<gene>
    <name evidence="2" type="ORF">L288_02060</name>
</gene>
<dbReference type="AlphaFoldDB" id="T0HL85"/>
<protein>
    <recommendedName>
        <fullName evidence="1">ER-bound oxygenase mpaB/mpaB'/Rubber oxygenase catalytic domain-containing protein</fullName>
    </recommendedName>
</protein>
<dbReference type="PANTHER" id="PTHR36151:SF3">
    <property type="entry name" value="ER-BOUND OXYGENASE MPAB_MPAB'_RUBBER OXYGENASE CATALYTIC DOMAIN-CONTAINING PROTEIN"/>
    <property type="match status" value="1"/>
</dbReference>